<organism evidence="1 2">
    <name type="scientific">Escallonia rubra</name>
    <dbReference type="NCBI Taxonomy" id="112253"/>
    <lineage>
        <taxon>Eukaryota</taxon>
        <taxon>Viridiplantae</taxon>
        <taxon>Streptophyta</taxon>
        <taxon>Embryophyta</taxon>
        <taxon>Tracheophyta</taxon>
        <taxon>Spermatophyta</taxon>
        <taxon>Magnoliopsida</taxon>
        <taxon>eudicotyledons</taxon>
        <taxon>Gunneridae</taxon>
        <taxon>Pentapetalae</taxon>
        <taxon>asterids</taxon>
        <taxon>campanulids</taxon>
        <taxon>Escalloniales</taxon>
        <taxon>Escalloniaceae</taxon>
        <taxon>Escallonia</taxon>
    </lineage>
</organism>
<evidence type="ECO:0000313" key="2">
    <source>
        <dbReference type="Proteomes" id="UP001187471"/>
    </source>
</evidence>
<sequence length="94" mass="10971">MVIPVQKVWVRLAKRLGIRKTGLVKLHHDVRTCEYEDVHVLWEMLKKNETGIARSAVGRKQGHLWNIVNWLAAVDEMVSNYAPSTNQRDEEDEY</sequence>
<reference evidence="1" key="1">
    <citation type="submission" date="2022-12" db="EMBL/GenBank/DDBJ databases">
        <title>Draft genome assemblies for two species of Escallonia (Escalloniales).</title>
        <authorList>
            <person name="Chanderbali A."/>
            <person name="Dervinis C."/>
            <person name="Anghel I."/>
            <person name="Soltis D."/>
            <person name="Soltis P."/>
            <person name="Zapata F."/>
        </authorList>
    </citation>
    <scope>NUCLEOTIDE SEQUENCE</scope>
    <source>
        <strain evidence="1">UCBG92.1500</strain>
        <tissue evidence="1">Leaf</tissue>
    </source>
</reference>
<dbReference type="Proteomes" id="UP001187471">
    <property type="component" value="Unassembled WGS sequence"/>
</dbReference>
<gene>
    <name evidence="1" type="ORF">RJ640_006895</name>
</gene>
<protein>
    <submittedName>
        <fullName evidence="1">Uncharacterized protein</fullName>
    </submittedName>
</protein>
<dbReference type="AlphaFoldDB" id="A0AA88RE20"/>
<dbReference type="PANTHER" id="PTHR33181">
    <property type="entry name" value="OS01G0778500 PROTEIN"/>
    <property type="match status" value="1"/>
</dbReference>
<proteinExistence type="predicted"/>
<accession>A0AA88RE20</accession>
<dbReference type="PANTHER" id="PTHR33181:SF4">
    <property type="entry name" value="OVULE PROTEIN"/>
    <property type="match status" value="1"/>
</dbReference>
<name>A0AA88RE20_9ASTE</name>
<keyword evidence="2" id="KW-1185">Reference proteome</keyword>
<evidence type="ECO:0000313" key="1">
    <source>
        <dbReference type="EMBL" id="KAK2985632.1"/>
    </source>
</evidence>
<comment type="caution">
    <text evidence="1">The sequence shown here is derived from an EMBL/GenBank/DDBJ whole genome shotgun (WGS) entry which is preliminary data.</text>
</comment>
<dbReference type="EMBL" id="JAVXUO010001134">
    <property type="protein sequence ID" value="KAK2985632.1"/>
    <property type="molecule type" value="Genomic_DNA"/>
</dbReference>